<dbReference type="PANTHER" id="PTHR30404:SF0">
    <property type="entry name" value="N-ACETYLMURAMOYL-L-ALANINE AMIDASE AMIC"/>
    <property type="match status" value="1"/>
</dbReference>
<accession>A0A852TQW4</accession>
<evidence type="ECO:0000313" key="5">
    <source>
        <dbReference type="Proteomes" id="UP000589036"/>
    </source>
</evidence>
<name>A0A852TQW4_9ACTN</name>
<keyword evidence="1 4" id="KW-0378">Hydrolase</keyword>
<dbReference type="PANTHER" id="PTHR30404">
    <property type="entry name" value="N-ACETYLMURAMOYL-L-ALANINE AMIDASE"/>
    <property type="match status" value="1"/>
</dbReference>
<dbReference type="AlphaFoldDB" id="A0A852TQW4"/>
<dbReference type="Proteomes" id="UP000589036">
    <property type="component" value="Unassembled WGS sequence"/>
</dbReference>
<protein>
    <submittedName>
        <fullName evidence="4">N-acetylmuramoyl-L-alanine amidase</fullName>
        <ecNumber evidence="4">3.5.1.28</ecNumber>
    </submittedName>
</protein>
<feature type="region of interest" description="Disordered" evidence="2">
    <location>
        <begin position="50"/>
        <end position="130"/>
    </location>
</feature>
<dbReference type="Gene3D" id="3.40.630.40">
    <property type="entry name" value="Zn-dependent exopeptidases"/>
    <property type="match status" value="1"/>
</dbReference>
<dbReference type="EC" id="3.5.1.28" evidence="4"/>
<evidence type="ECO:0000259" key="3">
    <source>
        <dbReference type="SMART" id="SM00646"/>
    </source>
</evidence>
<gene>
    <name evidence="4" type="ORF">HDA32_000183</name>
</gene>
<dbReference type="InterPro" id="IPR050695">
    <property type="entry name" value="N-acetylmuramoyl_amidase_3"/>
</dbReference>
<comment type="caution">
    <text evidence="4">The sequence shown here is derived from an EMBL/GenBank/DDBJ whole genome shotgun (WGS) entry which is preliminary data.</text>
</comment>
<dbReference type="Pfam" id="PF01520">
    <property type="entry name" value="Amidase_3"/>
    <property type="match status" value="1"/>
</dbReference>
<dbReference type="GO" id="GO:0009253">
    <property type="term" value="P:peptidoglycan catabolic process"/>
    <property type="evidence" value="ECO:0007669"/>
    <property type="project" value="InterPro"/>
</dbReference>
<dbReference type="EMBL" id="JACCCC010000001">
    <property type="protein sequence ID" value="NYE45063.1"/>
    <property type="molecule type" value="Genomic_DNA"/>
</dbReference>
<reference evidence="4 5" key="1">
    <citation type="submission" date="2020-07" db="EMBL/GenBank/DDBJ databases">
        <title>Sequencing the genomes of 1000 actinobacteria strains.</title>
        <authorList>
            <person name="Klenk H.-P."/>
        </authorList>
    </citation>
    <scope>NUCLEOTIDE SEQUENCE [LARGE SCALE GENOMIC DNA]</scope>
    <source>
        <strain evidence="4 5">CXB654</strain>
    </source>
</reference>
<dbReference type="InterPro" id="IPR002508">
    <property type="entry name" value="MurNAc-LAA_cat"/>
</dbReference>
<dbReference type="CDD" id="cd02696">
    <property type="entry name" value="MurNAc-LAA"/>
    <property type="match status" value="1"/>
</dbReference>
<organism evidence="4 5">
    <name type="scientific">Spinactinospora alkalitolerans</name>
    <dbReference type="NCBI Taxonomy" id="687207"/>
    <lineage>
        <taxon>Bacteria</taxon>
        <taxon>Bacillati</taxon>
        <taxon>Actinomycetota</taxon>
        <taxon>Actinomycetes</taxon>
        <taxon>Streptosporangiales</taxon>
        <taxon>Nocardiopsidaceae</taxon>
        <taxon>Spinactinospora</taxon>
    </lineage>
</organism>
<dbReference type="GO" id="GO:0008745">
    <property type="term" value="F:N-acetylmuramoyl-L-alanine amidase activity"/>
    <property type="evidence" value="ECO:0007669"/>
    <property type="project" value="UniProtKB-EC"/>
</dbReference>
<evidence type="ECO:0000256" key="2">
    <source>
        <dbReference type="SAM" id="MobiDB-lite"/>
    </source>
</evidence>
<evidence type="ECO:0000313" key="4">
    <source>
        <dbReference type="EMBL" id="NYE45063.1"/>
    </source>
</evidence>
<sequence length="314" mass="32243">MGQHPIRPTTVGGTIQTTHGGAARRPGRLRPVGLLAVAASTLLTAACGTVASGTTPSPEVTATLPLPGPGEGSASPRGAAPGAAEPDPQPSDAPPLAGRVVVIDPGHNGGNAEAPEEINRQVPSGPGEKACDTVGAETADGYPEHEFTWDLSTRIRDRLEAEGVTVVLTRDDNEGVGPCVNERAEIGNEAGADAAISIHADGSTPGGSGFHVIAPGVVDGYTDDIAEPSMDLAADVRDEFHERSDQPYADYVADDAIDVRTDLGGLNLSDVPKVFLEVGNMRNATDARNLKDEEWRAGAANAVAAGLTRYLARG</sequence>
<dbReference type="GO" id="GO:0030288">
    <property type="term" value="C:outer membrane-bounded periplasmic space"/>
    <property type="evidence" value="ECO:0007669"/>
    <property type="project" value="TreeGrafter"/>
</dbReference>
<feature type="compositionally biased region" description="Polar residues" evidence="2">
    <location>
        <begin position="51"/>
        <end position="60"/>
    </location>
</feature>
<feature type="domain" description="MurNAc-LAA" evidence="3">
    <location>
        <begin position="184"/>
        <end position="308"/>
    </location>
</feature>
<evidence type="ECO:0000256" key="1">
    <source>
        <dbReference type="ARBA" id="ARBA00022801"/>
    </source>
</evidence>
<proteinExistence type="predicted"/>
<feature type="region of interest" description="Disordered" evidence="2">
    <location>
        <begin position="1"/>
        <end position="27"/>
    </location>
</feature>
<feature type="compositionally biased region" description="Low complexity" evidence="2">
    <location>
        <begin position="72"/>
        <end position="86"/>
    </location>
</feature>
<dbReference type="SMART" id="SM00646">
    <property type="entry name" value="Ami_3"/>
    <property type="match status" value="1"/>
</dbReference>
<keyword evidence="5" id="KW-1185">Reference proteome</keyword>
<dbReference type="SUPFAM" id="SSF53187">
    <property type="entry name" value="Zn-dependent exopeptidases"/>
    <property type="match status" value="1"/>
</dbReference>